<evidence type="ECO:0000256" key="3">
    <source>
        <dbReference type="SAM" id="MobiDB-lite"/>
    </source>
</evidence>
<sequence>MARANGIRQQGGGGGGRNSKEAGRRGRKFISDIFSLARDMSEAEDLPKANVKRIVGAKLTEFQEQFAADDKKGRAVQINKDALEAFVQSAKIFIHYLSATANEICQESRRSTVNAEDVIKALEEMEFDDLIEPLKEALGVLRIEAQAQKGKRKAAPKKRKPAEEPAEGVPVGDQEGEAEGAHGEEGGDEEMQEDQAG</sequence>
<dbReference type="EMBL" id="DF237235">
    <property type="protein sequence ID" value="GAQ86387.1"/>
    <property type="molecule type" value="Genomic_DNA"/>
</dbReference>
<accession>A0A1Y1ICC9</accession>
<feature type="compositionally biased region" description="Basic residues" evidence="3">
    <location>
        <begin position="149"/>
        <end position="160"/>
    </location>
</feature>
<proteinExistence type="predicted"/>
<organism evidence="5 6">
    <name type="scientific">Klebsormidium nitens</name>
    <name type="common">Green alga</name>
    <name type="synonym">Ulothrix nitens</name>
    <dbReference type="NCBI Taxonomy" id="105231"/>
    <lineage>
        <taxon>Eukaryota</taxon>
        <taxon>Viridiplantae</taxon>
        <taxon>Streptophyta</taxon>
        <taxon>Klebsormidiophyceae</taxon>
        <taxon>Klebsormidiales</taxon>
        <taxon>Klebsormidiaceae</taxon>
        <taxon>Klebsormidium</taxon>
    </lineage>
</organism>
<dbReference type="GO" id="GO:0031507">
    <property type="term" value="P:heterochromatin formation"/>
    <property type="evidence" value="ECO:0000318"/>
    <property type="project" value="GO_Central"/>
</dbReference>
<dbReference type="GO" id="GO:0031490">
    <property type="term" value="F:chromatin DNA binding"/>
    <property type="evidence" value="ECO:0000318"/>
    <property type="project" value="GO_Central"/>
</dbReference>
<reference evidence="5 6" key="1">
    <citation type="journal article" date="2014" name="Nat. Commun.">
        <title>Klebsormidium flaccidum genome reveals primary factors for plant terrestrial adaptation.</title>
        <authorList>
            <person name="Hori K."/>
            <person name="Maruyama F."/>
            <person name="Fujisawa T."/>
            <person name="Togashi T."/>
            <person name="Yamamoto N."/>
            <person name="Seo M."/>
            <person name="Sato S."/>
            <person name="Yamada T."/>
            <person name="Mori H."/>
            <person name="Tajima N."/>
            <person name="Moriyama T."/>
            <person name="Ikeuchi M."/>
            <person name="Watanabe M."/>
            <person name="Wada H."/>
            <person name="Kobayashi K."/>
            <person name="Saito M."/>
            <person name="Masuda T."/>
            <person name="Sasaki-Sekimoto Y."/>
            <person name="Mashiguchi K."/>
            <person name="Awai K."/>
            <person name="Shimojima M."/>
            <person name="Masuda S."/>
            <person name="Iwai M."/>
            <person name="Nobusawa T."/>
            <person name="Narise T."/>
            <person name="Kondo S."/>
            <person name="Saito H."/>
            <person name="Sato R."/>
            <person name="Murakawa M."/>
            <person name="Ihara Y."/>
            <person name="Oshima-Yamada Y."/>
            <person name="Ohtaka K."/>
            <person name="Satoh M."/>
            <person name="Sonobe K."/>
            <person name="Ishii M."/>
            <person name="Ohtani R."/>
            <person name="Kanamori-Sato M."/>
            <person name="Honoki R."/>
            <person name="Miyazaki D."/>
            <person name="Mochizuki H."/>
            <person name="Umetsu J."/>
            <person name="Higashi K."/>
            <person name="Shibata D."/>
            <person name="Kamiya Y."/>
            <person name="Sato N."/>
            <person name="Nakamura Y."/>
            <person name="Tabata S."/>
            <person name="Ida S."/>
            <person name="Kurokawa K."/>
            <person name="Ohta H."/>
        </authorList>
    </citation>
    <scope>NUCLEOTIDE SEQUENCE [LARGE SCALE GENOMIC DNA]</scope>
    <source>
        <strain evidence="5 6">NIES-2285</strain>
    </source>
</reference>
<evidence type="ECO:0000313" key="5">
    <source>
        <dbReference type="EMBL" id="GAQ86387.1"/>
    </source>
</evidence>
<dbReference type="CDD" id="cd22928">
    <property type="entry name" value="HFD_POLE3_DPB4"/>
    <property type="match status" value="1"/>
</dbReference>
<evidence type="ECO:0000313" key="6">
    <source>
        <dbReference type="Proteomes" id="UP000054558"/>
    </source>
</evidence>
<evidence type="ECO:0000256" key="1">
    <source>
        <dbReference type="ARBA" id="ARBA00004123"/>
    </source>
</evidence>
<evidence type="ECO:0000259" key="4">
    <source>
        <dbReference type="Pfam" id="PF00808"/>
    </source>
</evidence>
<dbReference type="InterPro" id="IPR009072">
    <property type="entry name" value="Histone-fold"/>
</dbReference>
<feature type="domain" description="Transcription factor CBF/NF-Y/archaeal histone" evidence="4">
    <location>
        <begin position="72"/>
        <end position="122"/>
    </location>
</feature>
<protein>
    <submittedName>
        <fullName evidence="5">Putative nuclear factor Y subunit B</fullName>
    </submittedName>
</protein>
<dbReference type="GO" id="GO:0006974">
    <property type="term" value="P:DNA damage response"/>
    <property type="evidence" value="ECO:0000318"/>
    <property type="project" value="GO_Central"/>
</dbReference>
<gene>
    <name evidence="5" type="ORF">KFL_002860110</name>
</gene>
<dbReference type="OMA" id="KEISHAN"/>
<dbReference type="PANTHER" id="PTHR46172:SF1">
    <property type="entry name" value="DNA POLYMERASE EPSILON SUBUNIT 3"/>
    <property type="match status" value="1"/>
</dbReference>
<dbReference type="Gene3D" id="1.10.20.10">
    <property type="entry name" value="Histone, subunit A"/>
    <property type="match status" value="1"/>
</dbReference>
<dbReference type="Proteomes" id="UP000054558">
    <property type="component" value="Unassembled WGS sequence"/>
</dbReference>
<dbReference type="STRING" id="105231.A0A1Y1ICC9"/>
<dbReference type="AlphaFoldDB" id="A0A1Y1ICC9"/>
<dbReference type="InterPro" id="IPR051377">
    <property type="entry name" value="DNA_Pol-Epsilon_Subunit"/>
</dbReference>
<dbReference type="InterPro" id="IPR003958">
    <property type="entry name" value="CBFA_NFYB_domain"/>
</dbReference>
<keyword evidence="6" id="KW-1185">Reference proteome</keyword>
<feature type="region of interest" description="Disordered" evidence="3">
    <location>
        <begin position="1"/>
        <end position="26"/>
    </location>
</feature>
<dbReference type="GO" id="GO:0008622">
    <property type="term" value="C:epsilon DNA polymerase complex"/>
    <property type="evidence" value="ECO:0000318"/>
    <property type="project" value="GO_Central"/>
</dbReference>
<name>A0A1Y1ICC9_KLENI</name>
<dbReference type="GO" id="GO:0008623">
    <property type="term" value="C:CHRAC"/>
    <property type="evidence" value="ECO:0000318"/>
    <property type="project" value="GO_Central"/>
</dbReference>
<evidence type="ECO:0000256" key="2">
    <source>
        <dbReference type="ARBA" id="ARBA00023242"/>
    </source>
</evidence>
<dbReference type="SUPFAM" id="SSF47113">
    <property type="entry name" value="Histone-fold"/>
    <property type="match status" value="1"/>
</dbReference>
<dbReference type="OrthoDB" id="1707486at2759"/>
<comment type="subcellular location">
    <subcellularLocation>
        <location evidence="1">Nucleus</location>
    </subcellularLocation>
</comment>
<dbReference type="GO" id="GO:0006272">
    <property type="term" value="P:leading strand elongation"/>
    <property type="evidence" value="ECO:0000318"/>
    <property type="project" value="GO_Central"/>
</dbReference>
<dbReference type="GO" id="GO:0046982">
    <property type="term" value="F:protein heterodimerization activity"/>
    <property type="evidence" value="ECO:0007669"/>
    <property type="project" value="InterPro"/>
</dbReference>
<dbReference type="Pfam" id="PF00808">
    <property type="entry name" value="CBFD_NFYB_HMF"/>
    <property type="match status" value="1"/>
</dbReference>
<feature type="compositionally biased region" description="Acidic residues" evidence="3">
    <location>
        <begin position="186"/>
        <end position="197"/>
    </location>
</feature>
<dbReference type="PANTHER" id="PTHR46172">
    <property type="entry name" value="DNA POLYMERASE EPSILON SUBUNIT 3"/>
    <property type="match status" value="1"/>
</dbReference>
<keyword evidence="2" id="KW-0539">Nucleus</keyword>
<feature type="region of interest" description="Disordered" evidence="3">
    <location>
        <begin position="147"/>
        <end position="197"/>
    </location>
</feature>